<keyword evidence="2" id="KW-0449">Lipoprotein</keyword>
<feature type="domain" description="Putative carbohydrate metabolism" evidence="1">
    <location>
        <begin position="135"/>
        <end position="379"/>
    </location>
</feature>
<organism evidence="2">
    <name type="scientific">gut metagenome</name>
    <dbReference type="NCBI Taxonomy" id="749906"/>
    <lineage>
        <taxon>unclassified sequences</taxon>
        <taxon>metagenomes</taxon>
        <taxon>organismal metagenomes</taxon>
    </lineage>
</organism>
<accession>J9BYT4</accession>
<dbReference type="EMBL" id="AMCI01007376">
    <property type="protein sequence ID" value="EJW92735.1"/>
    <property type="molecule type" value="Genomic_DNA"/>
</dbReference>
<dbReference type="Gene3D" id="2.60.120.890">
    <property type="entry name" value="BT2081, beta-jelly-roll domain"/>
    <property type="match status" value="1"/>
</dbReference>
<evidence type="ECO:0000313" key="2">
    <source>
        <dbReference type="EMBL" id="EJW92735.1"/>
    </source>
</evidence>
<protein>
    <submittedName>
        <fullName evidence="2">Lipoprotein</fullName>
    </submittedName>
</protein>
<dbReference type="InterPro" id="IPR038653">
    <property type="entry name" value="Put_CMD_sf"/>
</dbReference>
<evidence type="ECO:0000259" key="1">
    <source>
        <dbReference type="Pfam" id="PF13201"/>
    </source>
</evidence>
<dbReference type="Pfam" id="PF13201">
    <property type="entry name" value="PCMD"/>
    <property type="match status" value="1"/>
</dbReference>
<comment type="caution">
    <text evidence="2">The sequence shown here is derived from an EMBL/GenBank/DDBJ whole genome shotgun (WGS) entry which is preliminary data.</text>
</comment>
<reference evidence="2" key="1">
    <citation type="journal article" date="2012" name="PLoS ONE">
        <title>Gene sets for utilization of primary and secondary nutrition supplies in the distal gut of endangered iberian lynx.</title>
        <authorList>
            <person name="Alcaide M."/>
            <person name="Messina E."/>
            <person name="Richter M."/>
            <person name="Bargiela R."/>
            <person name="Peplies J."/>
            <person name="Huws S.A."/>
            <person name="Newbold C.J."/>
            <person name="Golyshin P.N."/>
            <person name="Simon M.A."/>
            <person name="Lopez G."/>
            <person name="Yakimov M.M."/>
            <person name="Ferrer M."/>
        </authorList>
    </citation>
    <scope>NUCLEOTIDE SEQUENCE</scope>
</reference>
<dbReference type="AlphaFoldDB" id="J9BYT4"/>
<proteinExistence type="predicted"/>
<dbReference type="PROSITE" id="PS51257">
    <property type="entry name" value="PROKAR_LIPOPROTEIN"/>
    <property type="match status" value="1"/>
</dbReference>
<name>J9BYT4_9ZZZZ</name>
<gene>
    <name evidence="2" type="ORF">EVA_19157</name>
</gene>
<dbReference type="InterPro" id="IPR025112">
    <property type="entry name" value="PCMD"/>
</dbReference>
<sequence>MNKLLLFFQAFILLGCFTSCIQDEPLNAECDITGVDSVWLNQHKQLFIGEPIITNDHISFSIQQGTDRSSFNPKFYLTEGARLTMTVDGKEVDANGATRNFTSPQQYTVHSQDGKWHKTYTVAFNYPAPINLLSFEHFELDPTNRYHVWFEVDANDHLNPRRNYWATGNGAYAITGMGKKPELYPTTNSTLGVEGNCVKLETCSTGFFGQSAHLPIAAGNLFIGHFNERIAMGKPREATAFGLQLVNYKPIKLTGYYKYTAGKVFTDANYKVCPDRKDTADIYAVVYEVDPQNFVALNGDDVLTSDRIVMMARIANPGEPAEWKQFEEPFRLLPGKTFSDERLHKDGYAITVVCTSSRQGAYFEGAIGSTLYVDELRIVWDEDE</sequence>
<dbReference type="Gene3D" id="2.60.40.2340">
    <property type="match status" value="1"/>
</dbReference>